<protein>
    <recommendedName>
        <fullName evidence="3">Porin family protein</fullName>
    </recommendedName>
</protein>
<evidence type="ECO:0008006" key="3">
    <source>
        <dbReference type="Google" id="ProtNLM"/>
    </source>
</evidence>
<gene>
    <name evidence="1" type="ORF">ACFFVB_15865</name>
</gene>
<dbReference type="RefSeq" id="WP_382384208.1">
    <property type="nucleotide sequence ID" value="NZ_JBHMEZ010000014.1"/>
</dbReference>
<dbReference type="InterPro" id="IPR011250">
    <property type="entry name" value="OMP/PagP_B-barrel"/>
</dbReference>
<evidence type="ECO:0000313" key="1">
    <source>
        <dbReference type="EMBL" id="MFB9054567.1"/>
    </source>
</evidence>
<proteinExistence type="predicted"/>
<dbReference type="SUPFAM" id="SSF56925">
    <property type="entry name" value="OMPA-like"/>
    <property type="match status" value="1"/>
</dbReference>
<dbReference type="EMBL" id="JBHMEZ010000014">
    <property type="protein sequence ID" value="MFB9054567.1"/>
    <property type="molecule type" value="Genomic_DNA"/>
</dbReference>
<keyword evidence="2" id="KW-1185">Reference proteome</keyword>
<reference evidence="1 2" key="1">
    <citation type="submission" date="2024-09" db="EMBL/GenBank/DDBJ databases">
        <authorList>
            <person name="Sun Q."/>
            <person name="Mori K."/>
        </authorList>
    </citation>
    <scope>NUCLEOTIDE SEQUENCE [LARGE SCALE GENOMIC DNA]</scope>
    <source>
        <strain evidence="1 2">CECT 8286</strain>
    </source>
</reference>
<comment type="caution">
    <text evidence="1">The sequence shown here is derived from an EMBL/GenBank/DDBJ whole genome shotgun (WGS) entry which is preliminary data.</text>
</comment>
<evidence type="ECO:0000313" key="2">
    <source>
        <dbReference type="Proteomes" id="UP001589605"/>
    </source>
</evidence>
<sequence>MKKFYISFIVFILFSSIGLAQEFNVNLYGSYTFQDRFDSYYDYGSYYEGKIEDGFQWGAGLELKTSPYMGVELLYLRQDTNAPTHYLDEGFFANERFTNFDLAINYVMIGGNRYFGASNSPLQGFGGLMAGMVIANLENPDNGNSETATKFAWGAKFGGIYWMSPRVGLKMQAQLVSAVQTVGGGFYFSGYGPSAGLSTYSTFYQFSLGGGLVFKMN</sequence>
<dbReference type="Proteomes" id="UP001589605">
    <property type="component" value="Unassembled WGS sequence"/>
</dbReference>
<dbReference type="Gene3D" id="2.40.160.20">
    <property type="match status" value="1"/>
</dbReference>
<organism evidence="1 2">
    <name type="scientific">Formosa undariae</name>
    <dbReference type="NCBI Taxonomy" id="1325436"/>
    <lineage>
        <taxon>Bacteria</taxon>
        <taxon>Pseudomonadati</taxon>
        <taxon>Bacteroidota</taxon>
        <taxon>Flavobacteriia</taxon>
        <taxon>Flavobacteriales</taxon>
        <taxon>Flavobacteriaceae</taxon>
        <taxon>Formosa</taxon>
    </lineage>
</organism>
<accession>A0ABV5F563</accession>
<name>A0ABV5F563_9FLAO</name>